<dbReference type="Gene3D" id="3.40.30.10">
    <property type="entry name" value="Glutaredoxin"/>
    <property type="match status" value="1"/>
</dbReference>
<name>A0ABW6DQS0_9ACTN</name>
<comment type="caution">
    <text evidence="2">The sequence shown here is derived from an EMBL/GenBank/DDBJ whole genome shotgun (WGS) entry which is preliminary data.</text>
</comment>
<feature type="region of interest" description="Disordered" evidence="1">
    <location>
        <begin position="176"/>
        <end position="225"/>
    </location>
</feature>
<protein>
    <submittedName>
        <fullName evidence="2">DsbA family protein</fullName>
    </submittedName>
</protein>
<organism evidence="2 3">
    <name type="scientific">Streptomyces bacillaris</name>
    <dbReference type="NCBI Taxonomy" id="68179"/>
    <lineage>
        <taxon>Bacteria</taxon>
        <taxon>Bacillati</taxon>
        <taxon>Actinomycetota</taxon>
        <taxon>Actinomycetes</taxon>
        <taxon>Kitasatosporales</taxon>
        <taxon>Streptomycetaceae</taxon>
        <taxon>Streptomyces</taxon>
    </lineage>
</organism>
<dbReference type="RefSeq" id="WP_244210165.1">
    <property type="nucleotide sequence ID" value="NZ_JBHVRE010000005.1"/>
</dbReference>
<accession>A0ABW6DQS0</accession>
<dbReference type="EMBL" id="JBHXPM010000003">
    <property type="protein sequence ID" value="MFD3955277.1"/>
    <property type="molecule type" value="Genomic_DNA"/>
</dbReference>
<gene>
    <name evidence="2" type="ORF">ACFWR3_04220</name>
</gene>
<keyword evidence="3" id="KW-1185">Reference proteome</keyword>
<feature type="region of interest" description="Disordered" evidence="1">
    <location>
        <begin position="1"/>
        <end position="39"/>
    </location>
</feature>
<reference evidence="2 3" key="1">
    <citation type="submission" date="2024-09" db="EMBL/GenBank/DDBJ databases">
        <title>The Natural Products Discovery Center: Release of the First 8490 Sequenced Strains for Exploring Actinobacteria Biosynthetic Diversity.</title>
        <authorList>
            <person name="Kalkreuter E."/>
            <person name="Kautsar S.A."/>
            <person name="Yang D."/>
            <person name="Bader C.D."/>
            <person name="Teijaro C.N."/>
            <person name="Fluegel L."/>
            <person name="Davis C.M."/>
            <person name="Simpson J.R."/>
            <person name="Lauterbach L."/>
            <person name="Steele A.D."/>
            <person name="Gui C."/>
            <person name="Meng S."/>
            <person name="Li G."/>
            <person name="Viehrig K."/>
            <person name="Ye F."/>
            <person name="Su P."/>
            <person name="Kiefer A.F."/>
            <person name="Nichols A."/>
            <person name="Cepeda A.J."/>
            <person name="Yan W."/>
            <person name="Fan B."/>
            <person name="Jiang Y."/>
            <person name="Adhikari A."/>
            <person name="Zheng C.-J."/>
            <person name="Schuster L."/>
            <person name="Cowan T.M."/>
            <person name="Smanski M.J."/>
            <person name="Chevrette M.G."/>
            <person name="De Carvalho L.P.S."/>
            <person name="Shen B."/>
        </authorList>
    </citation>
    <scope>NUCLEOTIDE SEQUENCE [LARGE SCALE GENOMIC DNA]</scope>
    <source>
        <strain evidence="2 3">NPDC058584</strain>
    </source>
</reference>
<dbReference type="SUPFAM" id="SSF52833">
    <property type="entry name" value="Thioredoxin-like"/>
    <property type="match status" value="1"/>
</dbReference>
<dbReference type="InterPro" id="IPR036249">
    <property type="entry name" value="Thioredoxin-like_sf"/>
</dbReference>
<dbReference type="Pfam" id="PF13743">
    <property type="entry name" value="Thioredoxin_5"/>
    <property type="match status" value="1"/>
</dbReference>
<sequence>MSGTPDPGGPPRPEVEPAPGGPPPPEATPAPGGPPPLEVVEYTDPLCPWAWGSEPAFRRLRAALGDRVHWRRAYAILFDDEEDDPPPDPAAETAWYARHLADIGAFTQAPRAHRLSRVAASSWPSSLVARAAEAQGPETAERVLRRLRESVFVLGEPADTEALALRSVRGVPGLDPGRLARDAASADVRESVRADRAEARRPVPEVYSVREESPHPGTAKETPGGEVRYALPTLLFRTPGAYRVVPGWRPYEAYAAAVDALCPGLRQEAAPLAPDRALERYRSLTGPERLVLTRGAWPPPHAVRVDTAQGAVWLHPDDAQHHPAARQ</sequence>
<feature type="compositionally biased region" description="Basic and acidic residues" evidence="1">
    <location>
        <begin position="187"/>
        <end position="214"/>
    </location>
</feature>
<evidence type="ECO:0000313" key="3">
    <source>
        <dbReference type="Proteomes" id="UP001598300"/>
    </source>
</evidence>
<proteinExistence type="predicted"/>
<dbReference type="Proteomes" id="UP001598300">
    <property type="component" value="Unassembled WGS sequence"/>
</dbReference>
<evidence type="ECO:0000313" key="2">
    <source>
        <dbReference type="EMBL" id="MFD3955277.1"/>
    </source>
</evidence>
<feature type="compositionally biased region" description="Pro residues" evidence="1">
    <location>
        <begin position="19"/>
        <end position="37"/>
    </location>
</feature>
<evidence type="ECO:0000256" key="1">
    <source>
        <dbReference type="SAM" id="MobiDB-lite"/>
    </source>
</evidence>